<organism evidence="1 2">
    <name type="scientific">Diplogelasinospora grovesii</name>
    <dbReference type="NCBI Taxonomy" id="303347"/>
    <lineage>
        <taxon>Eukaryota</taxon>
        <taxon>Fungi</taxon>
        <taxon>Dikarya</taxon>
        <taxon>Ascomycota</taxon>
        <taxon>Pezizomycotina</taxon>
        <taxon>Sordariomycetes</taxon>
        <taxon>Sordariomycetidae</taxon>
        <taxon>Sordariales</taxon>
        <taxon>Diplogelasinosporaceae</taxon>
        <taxon>Diplogelasinospora</taxon>
    </lineage>
</organism>
<dbReference type="AlphaFoldDB" id="A0AAN6S3X1"/>
<evidence type="ECO:0000313" key="1">
    <source>
        <dbReference type="EMBL" id="KAK3939078.1"/>
    </source>
</evidence>
<evidence type="ECO:0000313" key="2">
    <source>
        <dbReference type="Proteomes" id="UP001303473"/>
    </source>
</evidence>
<dbReference type="InterPro" id="IPR013078">
    <property type="entry name" value="His_Pase_superF_clade-1"/>
</dbReference>
<dbReference type="SMART" id="SM00855">
    <property type="entry name" value="PGAM"/>
    <property type="match status" value="1"/>
</dbReference>
<dbReference type="Pfam" id="PF00300">
    <property type="entry name" value="His_Phos_1"/>
    <property type="match status" value="1"/>
</dbReference>
<dbReference type="GO" id="GO:0005737">
    <property type="term" value="C:cytoplasm"/>
    <property type="evidence" value="ECO:0007669"/>
    <property type="project" value="TreeGrafter"/>
</dbReference>
<dbReference type="Proteomes" id="UP001303473">
    <property type="component" value="Unassembled WGS sequence"/>
</dbReference>
<reference evidence="2" key="1">
    <citation type="journal article" date="2023" name="Mol. Phylogenet. Evol.">
        <title>Genome-scale phylogeny and comparative genomics of the fungal order Sordariales.</title>
        <authorList>
            <person name="Hensen N."/>
            <person name="Bonometti L."/>
            <person name="Westerberg I."/>
            <person name="Brannstrom I.O."/>
            <person name="Guillou S."/>
            <person name="Cros-Aarteil S."/>
            <person name="Calhoun S."/>
            <person name="Haridas S."/>
            <person name="Kuo A."/>
            <person name="Mondo S."/>
            <person name="Pangilinan J."/>
            <person name="Riley R."/>
            <person name="LaButti K."/>
            <person name="Andreopoulos B."/>
            <person name="Lipzen A."/>
            <person name="Chen C."/>
            <person name="Yan M."/>
            <person name="Daum C."/>
            <person name="Ng V."/>
            <person name="Clum A."/>
            <person name="Steindorff A."/>
            <person name="Ohm R.A."/>
            <person name="Martin F."/>
            <person name="Silar P."/>
            <person name="Natvig D.O."/>
            <person name="Lalanne C."/>
            <person name="Gautier V."/>
            <person name="Ament-Velasquez S.L."/>
            <person name="Kruys A."/>
            <person name="Hutchinson M.I."/>
            <person name="Powell A.J."/>
            <person name="Barry K."/>
            <person name="Miller A.N."/>
            <person name="Grigoriev I.V."/>
            <person name="Debuchy R."/>
            <person name="Gladieux P."/>
            <person name="Hiltunen Thoren M."/>
            <person name="Johannesson H."/>
        </authorList>
    </citation>
    <scope>NUCLEOTIDE SEQUENCE [LARGE SCALE GENOMIC DNA]</scope>
    <source>
        <strain evidence="2">CBS 340.73</strain>
    </source>
</reference>
<dbReference type="SUPFAM" id="SSF53254">
    <property type="entry name" value="Phosphoglycerate mutase-like"/>
    <property type="match status" value="1"/>
</dbReference>
<dbReference type="Gene3D" id="3.40.50.1240">
    <property type="entry name" value="Phosphoglycerate mutase-like"/>
    <property type="match status" value="1"/>
</dbReference>
<gene>
    <name evidence="1" type="ORF">QBC46DRAFT_388760</name>
</gene>
<dbReference type="PANTHER" id="PTHR48100:SF54">
    <property type="entry name" value="PHOSPHATASE SPAC5H10.03-RELATED"/>
    <property type="match status" value="1"/>
</dbReference>
<dbReference type="CDD" id="cd07067">
    <property type="entry name" value="HP_PGM_like"/>
    <property type="match status" value="1"/>
</dbReference>
<dbReference type="PANTHER" id="PTHR48100">
    <property type="entry name" value="BROAD-SPECIFICITY PHOSPHATASE YOR283W-RELATED"/>
    <property type="match status" value="1"/>
</dbReference>
<name>A0AAN6S3X1_9PEZI</name>
<protein>
    <submittedName>
        <fullName evidence="1">Histidine phosphatase superfamily</fullName>
    </submittedName>
</protein>
<sequence>MPTYIHLVRHAQGFHNLTTINHQIRDPELTPLGKQQCATLCKGFPHHDKITHLVSSPMRRTLYTCLLSFAPAAKRPGMKVIALPEVQEVSCLPCDTGFSPRRLVAEFETDSAHLGAVDFSRVDDRWNDKTEKSPWAPDMTKLETRARNARVWLRELGRTYEQETGRDAHIVVVTHGGILHFITQDWDGVMPERGTGWDNTEYRSYRFADPEGKDEEAKLQETDVSWRRRRGSAKGLTDTEMMELKAAVQGKMKKDIEEVLAAQEKEEQRDGV</sequence>
<keyword evidence="2" id="KW-1185">Reference proteome</keyword>
<dbReference type="EMBL" id="MU853817">
    <property type="protein sequence ID" value="KAK3939078.1"/>
    <property type="molecule type" value="Genomic_DNA"/>
</dbReference>
<comment type="caution">
    <text evidence="1">The sequence shown here is derived from an EMBL/GenBank/DDBJ whole genome shotgun (WGS) entry which is preliminary data.</text>
</comment>
<proteinExistence type="predicted"/>
<dbReference type="InterPro" id="IPR050275">
    <property type="entry name" value="PGM_Phosphatase"/>
</dbReference>
<dbReference type="InterPro" id="IPR029033">
    <property type="entry name" value="His_PPase_superfam"/>
</dbReference>
<dbReference type="GO" id="GO:0016791">
    <property type="term" value="F:phosphatase activity"/>
    <property type="evidence" value="ECO:0007669"/>
    <property type="project" value="TreeGrafter"/>
</dbReference>
<accession>A0AAN6S3X1</accession>